<dbReference type="InterPro" id="IPR011989">
    <property type="entry name" value="ARM-like"/>
</dbReference>
<evidence type="ECO:0008006" key="3">
    <source>
        <dbReference type="Google" id="ProtNLM"/>
    </source>
</evidence>
<dbReference type="SUPFAM" id="SSF48371">
    <property type="entry name" value="ARM repeat"/>
    <property type="match status" value="1"/>
</dbReference>
<keyword evidence="2" id="KW-1185">Reference proteome</keyword>
<evidence type="ECO:0000313" key="2">
    <source>
        <dbReference type="Proteomes" id="UP000315995"/>
    </source>
</evidence>
<accession>A0A4Y6Q086</accession>
<dbReference type="InterPro" id="IPR004155">
    <property type="entry name" value="PBS_lyase_HEAT"/>
</dbReference>
<name>A0A4Y6Q086_PERCE</name>
<protein>
    <recommendedName>
        <fullName evidence="3">HEAT repeat domain-containing protein</fullName>
    </recommendedName>
</protein>
<gene>
    <name evidence="1" type="ORF">FIV42_25595</name>
</gene>
<dbReference type="Gene3D" id="1.25.10.10">
    <property type="entry name" value="Leucine-rich Repeat Variant"/>
    <property type="match status" value="2"/>
</dbReference>
<accession>A0A5B8YB11</accession>
<organism evidence="1 2">
    <name type="scientific">Persicimonas caeni</name>
    <dbReference type="NCBI Taxonomy" id="2292766"/>
    <lineage>
        <taxon>Bacteria</taxon>
        <taxon>Deltaproteobacteria</taxon>
        <taxon>Bradymonadales</taxon>
        <taxon>Bradymonadaceae</taxon>
        <taxon>Persicimonas</taxon>
    </lineage>
</organism>
<dbReference type="InterPro" id="IPR016024">
    <property type="entry name" value="ARM-type_fold"/>
</dbReference>
<evidence type="ECO:0000313" key="1">
    <source>
        <dbReference type="EMBL" id="QDG53991.1"/>
    </source>
</evidence>
<dbReference type="AlphaFoldDB" id="A0A4Y6Q086"/>
<dbReference type="Pfam" id="PF13646">
    <property type="entry name" value="HEAT_2"/>
    <property type="match status" value="2"/>
</dbReference>
<dbReference type="SMART" id="SM00567">
    <property type="entry name" value="EZ_HEAT"/>
    <property type="match status" value="4"/>
</dbReference>
<sequence>MTQSRLADISNPKTRLSEFELRLREGSDTQVRRTLLEAMADSYPPLRHQAALASADRDDETFDEALRSLVVGEPEGAVAQAGELGVEPSAIPTPDAPFREAACLALRTSHNPRTVSALLHAGTDDSPDVRYQALVSLHELDASGDAFGELVASRLDDEDPEVVVVAAQITAQHGWTQNTAKLLEQWRELGGTDKLQIALSLSELHTQHGAEVPGEVLDAITDELIAALEEEETIAAASQALVQLRSERAVDALENVVKRWFAHPILKVEAAGALHELGKASGTAHLEKSLNSSRKDARGYALRLVGRLRISEYFDELDRVARSDDYHADTAVLALADYGGQQARAVLEDVVKKHSDSEVRELAKQALQNSDALRNP</sequence>
<reference evidence="1 2" key="1">
    <citation type="submission" date="2019-06" db="EMBL/GenBank/DDBJ databases">
        <title>Persicimonas caeni gen. nov., sp. nov., a predatory bacterium isolated from solar saltern.</title>
        <authorList>
            <person name="Wang S."/>
        </authorList>
    </citation>
    <scope>NUCLEOTIDE SEQUENCE [LARGE SCALE GENOMIC DNA]</scope>
    <source>
        <strain evidence="1 2">YN101</strain>
    </source>
</reference>
<dbReference type="OrthoDB" id="5526145at2"/>
<dbReference type="RefSeq" id="WP_141200441.1">
    <property type="nucleotide sequence ID" value="NZ_CP041186.1"/>
</dbReference>
<proteinExistence type="predicted"/>
<dbReference type="EMBL" id="CP041186">
    <property type="protein sequence ID" value="QDG53991.1"/>
    <property type="molecule type" value="Genomic_DNA"/>
</dbReference>
<dbReference type="Proteomes" id="UP000315995">
    <property type="component" value="Chromosome"/>
</dbReference>